<feature type="transmembrane region" description="Helical" evidence="1">
    <location>
        <begin position="78"/>
        <end position="107"/>
    </location>
</feature>
<feature type="non-terminal residue" evidence="2">
    <location>
        <position position="109"/>
    </location>
</feature>
<keyword evidence="1" id="KW-1133">Transmembrane helix</keyword>
<accession>A0AAV5V1Z0</accession>
<gene>
    <name evidence="2" type="ORF">PFISCL1PPCAC_4894</name>
</gene>
<protein>
    <recommendedName>
        <fullName evidence="4">Vesicle transport protein</fullName>
    </recommendedName>
</protein>
<keyword evidence="3" id="KW-1185">Reference proteome</keyword>
<sequence>AMPSDLLNRARAVAASNRRDPDGCATWGTCFQGCCGGFAITWLRFSAVFRLISTIITFTSILIINATKRDVSPTMEKLFLLNLLVTGLLWAVAFAGKAVCFPLYVIFEV</sequence>
<dbReference type="EMBL" id="BTSY01000002">
    <property type="protein sequence ID" value="GMT13597.1"/>
    <property type="molecule type" value="Genomic_DNA"/>
</dbReference>
<reference evidence="2" key="1">
    <citation type="submission" date="2023-10" db="EMBL/GenBank/DDBJ databases">
        <title>Genome assembly of Pristionchus species.</title>
        <authorList>
            <person name="Yoshida K."/>
            <person name="Sommer R.J."/>
        </authorList>
    </citation>
    <scope>NUCLEOTIDE SEQUENCE</scope>
    <source>
        <strain evidence="2">RS5133</strain>
    </source>
</reference>
<evidence type="ECO:0008006" key="4">
    <source>
        <dbReference type="Google" id="ProtNLM"/>
    </source>
</evidence>
<dbReference type="AlphaFoldDB" id="A0AAV5V1Z0"/>
<feature type="transmembrane region" description="Helical" evidence="1">
    <location>
        <begin position="47"/>
        <end position="66"/>
    </location>
</feature>
<evidence type="ECO:0000313" key="2">
    <source>
        <dbReference type="EMBL" id="GMT13597.1"/>
    </source>
</evidence>
<organism evidence="2 3">
    <name type="scientific">Pristionchus fissidentatus</name>
    <dbReference type="NCBI Taxonomy" id="1538716"/>
    <lineage>
        <taxon>Eukaryota</taxon>
        <taxon>Metazoa</taxon>
        <taxon>Ecdysozoa</taxon>
        <taxon>Nematoda</taxon>
        <taxon>Chromadorea</taxon>
        <taxon>Rhabditida</taxon>
        <taxon>Rhabditina</taxon>
        <taxon>Diplogasteromorpha</taxon>
        <taxon>Diplogasteroidea</taxon>
        <taxon>Neodiplogasteridae</taxon>
        <taxon>Pristionchus</taxon>
    </lineage>
</organism>
<feature type="non-terminal residue" evidence="2">
    <location>
        <position position="1"/>
    </location>
</feature>
<name>A0AAV5V1Z0_9BILA</name>
<keyword evidence="1" id="KW-0812">Transmembrane</keyword>
<evidence type="ECO:0000256" key="1">
    <source>
        <dbReference type="SAM" id="Phobius"/>
    </source>
</evidence>
<comment type="caution">
    <text evidence="2">The sequence shown here is derived from an EMBL/GenBank/DDBJ whole genome shotgun (WGS) entry which is preliminary data.</text>
</comment>
<keyword evidence="1" id="KW-0472">Membrane</keyword>
<dbReference type="Proteomes" id="UP001432322">
    <property type="component" value="Unassembled WGS sequence"/>
</dbReference>
<evidence type="ECO:0000313" key="3">
    <source>
        <dbReference type="Proteomes" id="UP001432322"/>
    </source>
</evidence>
<proteinExistence type="predicted"/>